<keyword evidence="2 10" id="KW-0444">Lipid biosynthesis</keyword>
<dbReference type="VEuPathDB" id="VectorBase:GMOY007862"/>
<evidence type="ECO:0000256" key="4">
    <source>
        <dbReference type="ARBA" id="ARBA00022692"/>
    </source>
</evidence>
<sequence length="253" mass="30113">MVMEESLQRKYLYTLSWWYLGPLLVFYLTFVLKIGPSFMKNRPAYQLKTVLFLYNVAQIISCIYIIIKAWNFSQWNILNFKNCNLIYYTAERAPEYNDVTSTAWFVKNFELVETVLFVLRKKQNQVTALHIFHHIAVITLGYYCFHFLPVEAILFPMSLNCFVHIIMYFYYLMAAVLNAQIMRRFVFLKKSITIIQMIQFFILLVQTGVQLIFCHQTVTGTLVFVYAFSVVIIFYGFWDFYQKAYKETPRKAA</sequence>
<dbReference type="EMBL" id="CCAG010013344">
    <property type="status" value="NOT_ANNOTATED_CDS"/>
    <property type="molecule type" value="Genomic_DNA"/>
</dbReference>
<dbReference type="PhylomeDB" id="A0A1B0G3G1"/>
<keyword evidence="9 10" id="KW-0275">Fatty acid biosynthesis</keyword>
<evidence type="ECO:0000313" key="12">
    <source>
        <dbReference type="Proteomes" id="UP000092444"/>
    </source>
</evidence>
<keyword evidence="8 10" id="KW-0472">Membrane</keyword>
<feature type="transmembrane region" description="Helical" evidence="10">
    <location>
        <begin position="219"/>
        <end position="241"/>
    </location>
</feature>
<feature type="transmembrane region" description="Helical" evidence="10">
    <location>
        <begin position="52"/>
        <end position="71"/>
    </location>
</feature>
<dbReference type="EC" id="2.3.1.199" evidence="10"/>
<dbReference type="PANTHER" id="PTHR11157:SF164">
    <property type="entry name" value="ELONGATION OF VERY LONG CHAIN FATTY ACIDS PROTEIN"/>
    <property type="match status" value="1"/>
</dbReference>
<keyword evidence="6 10" id="KW-1133">Transmembrane helix</keyword>
<evidence type="ECO:0000256" key="9">
    <source>
        <dbReference type="ARBA" id="ARBA00023160"/>
    </source>
</evidence>
<keyword evidence="3 10" id="KW-0808">Transferase</keyword>
<protein>
    <recommendedName>
        <fullName evidence="10">Elongation of very long chain fatty acids protein</fullName>
        <ecNumber evidence="10">2.3.1.199</ecNumber>
    </recommendedName>
    <alternativeName>
        <fullName evidence="10">Very-long-chain 3-oxoacyl-CoA synthase</fullName>
    </alternativeName>
</protein>
<keyword evidence="5 10" id="KW-0276">Fatty acid metabolism</keyword>
<organism evidence="11 12">
    <name type="scientific">Glossina morsitans morsitans</name>
    <name type="common">Savannah tsetse fly</name>
    <dbReference type="NCBI Taxonomy" id="37546"/>
    <lineage>
        <taxon>Eukaryota</taxon>
        <taxon>Metazoa</taxon>
        <taxon>Ecdysozoa</taxon>
        <taxon>Arthropoda</taxon>
        <taxon>Hexapoda</taxon>
        <taxon>Insecta</taxon>
        <taxon>Pterygota</taxon>
        <taxon>Neoptera</taxon>
        <taxon>Endopterygota</taxon>
        <taxon>Diptera</taxon>
        <taxon>Brachycera</taxon>
        <taxon>Muscomorpha</taxon>
        <taxon>Hippoboscoidea</taxon>
        <taxon>Glossinidae</taxon>
        <taxon>Glossina</taxon>
    </lineage>
</organism>
<comment type="catalytic activity">
    <reaction evidence="10">
        <text>a very-long-chain acyl-CoA + malonyl-CoA + H(+) = a very-long-chain 3-oxoacyl-CoA + CO2 + CoA</text>
        <dbReference type="Rhea" id="RHEA:32727"/>
        <dbReference type="ChEBI" id="CHEBI:15378"/>
        <dbReference type="ChEBI" id="CHEBI:16526"/>
        <dbReference type="ChEBI" id="CHEBI:57287"/>
        <dbReference type="ChEBI" id="CHEBI:57384"/>
        <dbReference type="ChEBI" id="CHEBI:90725"/>
        <dbReference type="ChEBI" id="CHEBI:90736"/>
        <dbReference type="EC" id="2.3.1.199"/>
    </reaction>
</comment>
<evidence type="ECO:0000256" key="1">
    <source>
        <dbReference type="ARBA" id="ARBA00004141"/>
    </source>
</evidence>
<dbReference type="GO" id="GO:0019367">
    <property type="term" value="P:fatty acid elongation, saturated fatty acid"/>
    <property type="evidence" value="ECO:0007669"/>
    <property type="project" value="TreeGrafter"/>
</dbReference>
<dbReference type="GO" id="GO:0042761">
    <property type="term" value="P:very long-chain fatty acid biosynthetic process"/>
    <property type="evidence" value="ECO:0007669"/>
    <property type="project" value="TreeGrafter"/>
</dbReference>
<dbReference type="EnsemblMetazoa" id="GMOY007862-RA">
    <property type="protein sequence ID" value="GMOY007862-PA"/>
    <property type="gene ID" value="GMOY007862"/>
</dbReference>
<evidence type="ECO:0000256" key="3">
    <source>
        <dbReference type="ARBA" id="ARBA00022679"/>
    </source>
</evidence>
<dbReference type="Pfam" id="PF01151">
    <property type="entry name" value="ELO"/>
    <property type="match status" value="1"/>
</dbReference>
<feature type="transmembrane region" description="Helical" evidence="10">
    <location>
        <begin position="154"/>
        <end position="179"/>
    </location>
</feature>
<evidence type="ECO:0000256" key="8">
    <source>
        <dbReference type="ARBA" id="ARBA00023136"/>
    </source>
</evidence>
<evidence type="ECO:0000256" key="6">
    <source>
        <dbReference type="ARBA" id="ARBA00022989"/>
    </source>
</evidence>
<dbReference type="GO" id="GO:0030148">
    <property type="term" value="P:sphingolipid biosynthetic process"/>
    <property type="evidence" value="ECO:0007669"/>
    <property type="project" value="TreeGrafter"/>
</dbReference>
<evidence type="ECO:0000256" key="10">
    <source>
        <dbReference type="RuleBase" id="RU361115"/>
    </source>
</evidence>
<feature type="transmembrane region" description="Helical" evidence="10">
    <location>
        <begin position="12"/>
        <end position="32"/>
    </location>
</feature>
<evidence type="ECO:0000256" key="2">
    <source>
        <dbReference type="ARBA" id="ARBA00022516"/>
    </source>
</evidence>
<reference evidence="11" key="1">
    <citation type="submission" date="2020-05" db="UniProtKB">
        <authorList>
            <consortium name="EnsemblMetazoa"/>
        </authorList>
    </citation>
    <scope>IDENTIFICATION</scope>
    <source>
        <strain evidence="11">Yale</strain>
    </source>
</reference>
<dbReference type="GO" id="GO:0034625">
    <property type="term" value="P:fatty acid elongation, monounsaturated fatty acid"/>
    <property type="evidence" value="ECO:0007669"/>
    <property type="project" value="TreeGrafter"/>
</dbReference>
<dbReference type="PANTHER" id="PTHR11157">
    <property type="entry name" value="FATTY ACID ACYL TRANSFERASE-RELATED"/>
    <property type="match status" value="1"/>
</dbReference>
<dbReference type="AlphaFoldDB" id="A0A1B0G3G1"/>
<comment type="subcellular location">
    <subcellularLocation>
        <location evidence="1">Membrane</location>
        <topology evidence="1">Multi-pass membrane protein</topology>
    </subcellularLocation>
</comment>
<keyword evidence="4 10" id="KW-0812">Transmembrane</keyword>
<dbReference type="GO" id="GO:0034626">
    <property type="term" value="P:fatty acid elongation, polyunsaturated fatty acid"/>
    <property type="evidence" value="ECO:0007669"/>
    <property type="project" value="TreeGrafter"/>
</dbReference>
<proteinExistence type="inferred from homology"/>
<dbReference type="GO" id="GO:0005789">
    <property type="term" value="C:endoplasmic reticulum membrane"/>
    <property type="evidence" value="ECO:0007669"/>
    <property type="project" value="TreeGrafter"/>
</dbReference>
<dbReference type="GO" id="GO:0009922">
    <property type="term" value="F:fatty acid elongase activity"/>
    <property type="evidence" value="ECO:0007669"/>
    <property type="project" value="UniProtKB-EC"/>
</dbReference>
<evidence type="ECO:0000256" key="7">
    <source>
        <dbReference type="ARBA" id="ARBA00023098"/>
    </source>
</evidence>
<comment type="similarity">
    <text evidence="10">Belongs to the ELO family.</text>
</comment>
<name>A0A1B0G3G1_GLOMM</name>
<evidence type="ECO:0000256" key="5">
    <source>
        <dbReference type="ARBA" id="ARBA00022832"/>
    </source>
</evidence>
<feature type="transmembrane region" description="Helical" evidence="10">
    <location>
        <begin position="126"/>
        <end position="148"/>
    </location>
</feature>
<accession>A0A1B0G3G1</accession>
<dbReference type="STRING" id="37546.A0A1B0G3G1"/>
<keyword evidence="7 10" id="KW-0443">Lipid metabolism</keyword>
<evidence type="ECO:0000313" key="11">
    <source>
        <dbReference type="EnsemblMetazoa" id="GMOY007862-PA"/>
    </source>
</evidence>
<feature type="transmembrane region" description="Helical" evidence="10">
    <location>
        <begin position="191"/>
        <end position="213"/>
    </location>
</feature>
<keyword evidence="12" id="KW-1185">Reference proteome</keyword>
<dbReference type="InterPro" id="IPR002076">
    <property type="entry name" value="ELO_fam"/>
</dbReference>
<dbReference type="Proteomes" id="UP000092444">
    <property type="component" value="Unassembled WGS sequence"/>
</dbReference>